<reference evidence="1 2" key="1">
    <citation type="submission" date="2020-08" db="EMBL/GenBank/DDBJ databases">
        <title>Genomic Encyclopedia of Type Strains, Phase IV (KMG-IV): sequencing the most valuable type-strain genomes for metagenomic binning, comparative biology and taxonomic classification.</title>
        <authorList>
            <person name="Goeker M."/>
        </authorList>
    </citation>
    <scope>NUCLEOTIDE SEQUENCE [LARGE SCALE GENOMIC DNA]</scope>
    <source>
        <strain evidence="1 2">DSM 26385</strain>
    </source>
</reference>
<accession>A0A7W6NZN3</accession>
<dbReference type="Pfam" id="PF10098">
    <property type="entry name" value="DUF2336"/>
    <property type="match status" value="1"/>
</dbReference>
<dbReference type="Proteomes" id="UP000584824">
    <property type="component" value="Unassembled WGS sequence"/>
</dbReference>
<dbReference type="InterPro" id="IPR014598">
    <property type="entry name" value="UCP035865"/>
</dbReference>
<dbReference type="PIRSF" id="PIRSF035865">
    <property type="entry name" value="UCP035865"/>
    <property type="match status" value="1"/>
</dbReference>
<protein>
    <submittedName>
        <fullName evidence="1">Uncharacterized protein (DUF2336 family)</fullName>
    </submittedName>
</protein>
<dbReference type="InterPro" id="IPR019285">
    <property type="entry name" value="DUF2336"/>
</dbReference>
<dbReference type="RefSeq" id="WP_183790038.1">
    <property type="nucleotide sequence ID" value="NZ_JACIDU010000003.1"/>
</dbReference>
<dbReference type="AlphaFoldDB" id="A0A7W6NZN3"/>
<keyword evidence="2" id="KW-1185">Reference proteome</keyword>
<evidence type="ECO:0000313" key="2">
    <source>
        <dbReference type="Proteomes" id="UP000584824"/>
    </source>
</evidence>
<gene>
    <name evidence="1" type="ORF">GGQ66_000989</name>
</gene>
<dbReference type="EMBL" id="JACIDU010000003">
    <property type="protein sequence ID" value="MBB4102454.1"/>
    <property type="molecule type" value="Genomic_DNA"/>
</dbReference>
<comment type="caution">
    <text evidence="1">The sequence shown here is derived from an EMBL/GenBank/DDBJ whole genome shotgun (WGS) entry which is preliminary data.</text>
</comment>
<sequence length="379" mass="40623">MIVQAFLRWAEGAKAADRAKAANALGRAYLQSSLQGEQRKAASIAITHLLDDPSPAVRLALAEALAFDDYSPRSIILSLADDQAEIAATVLAVSPVLLDADLIDLVGRGNACSRAAIAARQGLTAPVAAAVAEVAEPEVISVLLENPTAQIGRISLRRLAERFGGVAEIRSALLDRSDLPADARHILATELAAALADLDLVRNLIGGLRVRRLTREVSDLAAVVIAGTAAREELPELVEHMRIAGQLTPAFLMQSLCMGRIEFFAESVCNLSGLEERRVRAILATGRMHAVRALFESVGLARDISVLFVEAVMLWREASRTDDLVGEGDIAGVLVERFRDRVAAHSAASGLLDIIEKIEINRQRRLARDYVGSVVLEAA</sequence>
<name>A0A7W6NZN3_9HYPH</name>
<organism evidence="1 2">
    <name type="scientific">Allorhizobium borbori</name>
    <dbReference type="NCBI Taxonomy" id="485907"/>
    <lineage>
        <taxon>Bacteria</taxon>
        <taxon>Pseudomonadati</taxon>
        <taxon>Pseudomonadota</taxon>
        <taxon>Alphaproteobacteria</taxon>
        <taxon>Hyphomicrobiales</taxon>
        <taxon>Rhizobiaceae</taxon>
        <taxon>Rhizobium/Agrobacterium group</taxon>
        <taxon>Allorhizobium</taxon>
    </lineage>
</organism>
<evidence type="ECO:0000313" key="1">
    <source>
        <dbReference type="EMBL" id="MBB4102454.1"/>
    </source>
</evidence>
<proteinExistence type="predicted"/>